<sequence length="160" mass="18478">MKARSSRPVTTITVTSEETIQTHNARDTPRTFEYKTKRNELMRRLEEMRNALEEDNNNNNKGSRVKLCYYDITFNCRDPVDVTVMSGFQRFEGLGDTLSGHMKCEEDDRHKFVGLIKEIIQLDVSHRARNMDKSEIAVVRIAANFKELNSTFTRSAATLL</sequence>
<evidence type="ECO:0000256" key="1">
    <source>
        <dbReference type="SAM" id="Coils"/>
    </source>
</evidence>
<gene>
    <name evidence="2" type="ORF">TEOVI_000408000</name>
</gene>
<protein>
    <submittedName>
        <fullName evidence="2">Uncharacterized protein</fullName>
    </submittedName>
</protein>
<dbReference type="AlphaFoldDB" id="A0A1G4IJ30"/>
<dbReference type="Proteomes" id="UP000195570">
    <property type="component" value="Unassembled WGS sequence"/>
</dbReference>
<keyword evidence="1" id="KW-0175">Coiled coil</keyword>
<proteinExistence type="predicted"/>
<organism evidence="2 3">
    <name type="scientific">Trypanosoma equiperdum</name>
    <dbReference type="NCBI Taxonomy" id="5694"/>
    <lineage>
        <taxon>Eukaryota</taxon>
        <taxon>Discoba</taxon>
        <taxon>Euglenozoa</taxon>
        <taxon>Kinetoplastea</taxon>
        <taxon>Metakinetoplastina</taxon>
        <taxon>Trypanosomatida</taxon>
        <taxon>Trypanosomatidae</taxon>
        <taxon>Trypanosoma</taxon>
    </lineage>
</organism>
<dbReference type="RefSeq" id="XP_067082993.1">
    <property type="nucleotide sequence ID" value="XM_067226892.1"/>
</dbReference>
<dbReference type="EMBL" id="CZPT02001876">
    <property type="protein sequence ID" value="SCU72503.1"/>
    <property type="molecule type" value="Genomic_DNA"/>
</dbReference>
<name>A0A1G4IJ30_TRYEQ</name>
<evidence type="ECO:0000313" key="3">
    <source>
        <dbReference type="Proteomes" id="UP000195570"/>
    </source>
</evidence>
<evidence type="ECO:0000313" key="2">
    <source>
        <dbReference type="EMBL" id="SCU72503.1"/>
    </source>
</evidence>
<dbReference type="VEuPathDB" id="TriTrypDB:TEOVI_000408000"/>
<comment type="caution">
    <text evidence="2">The sequence shown here is derived from an EMBL/GenBank/DDBJ whole genome shotgun (WGS) entry which is preliminary data.</text>
</comment>
<reference evidence="2" key="1">
    <citation type="submission" date="2016-09" db="EMBL/GenBank/DDBJ databases">
        <authorList>
            <person name="Hebert L."/>
            <person name="Moumen B."/>
        </authorList>
    </citation>
    <scope>NUCLEOTIDE SEQUENCE [LARGE SCALE GENOMIC DNA]</scope>
    <source>
        <strain evidence="2">OVI</strain>
    </source>
</reference>
<dbReference type="GeneID" id="92378020"/>
<accession>A0A1G4IJ30</accession>
<feature type="coiled-coil region" evidence="1">
    <location>
        <begin position="34"/>
        <end position="62"/>
    </location>
</feature>
<keyword evidence="3" id="KW-1185">Reference proteome</keyword>